<evidence type="ECO:0000256" key="2">
    <source>
        <dbReference type="ARBA" id="ARBA00022692"/>
    </source>
</evidence>
<comment type="subcellular location">
    <subcellularLocation>
        <location evidence="1">Cell membrane</location>
        <topology evidence="1">Multi-pass membrane protein</topology>
    </subcellularLocation>
</comment>
<evidence type="ECO:0000256" key="5">
    <source>
        <dbReference type="SAM" id="Phobius"/>
    </source>
</evidence>
<feature type="transmembrane region" description="Helical" evidence="5">
    <location>
        <begin position="264"/>
        <end position="284"/>
    </location>
</feature>
<protein>
    <submittedName>
        <fullName evidence="7">Major facilitator transporter</fullName>
    </submittedName>
</protein>
<accession>A0A0H3D9S6</accession>
<dbReference type="PANTHER" id="PTHR23501:SF197">
    <property type="entry name" value="COMD"/>
    <property type="match status" value="1"/>
</dbReference>
<evidence type="ECO:0000313" key="8">
    <source>
        <dbReference type="Proteomes" id="UP000000328"/>
    </source>
</evidence>
<dbReference type="GO" id="GO:0005886">
    <property type="term" value="C:plasma membrane"/>
    <property type="evidence" value="ECO:0007669"/>
    <property type="project" value="UniProtKB-SubCell"/>
</dbReference>
<dbReference type="InterPro" id="IPR011701">
    <property type="entry name" value="MFS"/>
</dbReference>
<evidence type="ECO:0000256" key="4">
    <source>
        <dbReference type="ARBA" id="ARBA00023136"/>
    </source>
</evidence>
<keyword evidence="2 5" id="KW-0812">Transmembrane</keyword>
<gene>
    <name evidence="7" type="ordered locus">AMED_5648</name>
</gene>
<dbReference type="PROSITE" id="PS50850">
    <property type="entry name" value="MFS"/>
    <property type="match status" value="1"/>
</dbReference>
<dbReference type="Proteomes" id="UP000000328">
    <property type="component" value="Chromosome"/>
</dbReference>
<feature type="transmembrane region" description="Helical" evidence="5">
    <location>
        <begin position="435"/>
        <end position="454"/>
    </location>
</feature>
<dbReference type="Pfam" id="PF07690">
    <property type="entry name" value="MFS_1"/>
    <property type="match status" value="1"/>
</dbReference>
<keyword evidence="4 5" id="KW-0472">Membrane</keyword>
<feature type="transmembrane region" description="Helical" evidence="5">
    <location>
        <begin position="330"/>
        <end position="348"/>
    </location>
</feature>
<feature type="domain" description="Major facilitator superfamily (MFS) profile" evidence="6">
    <location>
        <begin position="6"/>
        <end position="462"/>
    </location>
</feature>
<feature type="transmembrane region" description="Helical" evidence="5">
    <location>
        <begin position="354"/>
        <end position="377"/>
    </location>
</feature>
<dbReference type="InterPro" id="IPR020846">
    <property type="entry name" value="MFS_dom"/>
</dbReference>
<dbReference type="EMBL" id="CP002000">
    <property type="protein sequence ID" value="ADJ47401.1"/>
    <property type="molecule type" value="Genomic_DNA"/>
</dbReference>
<dbReference type="GeneID" id="92873331"/>
<feature type="transmembrane region" description="Helical" evidence="5">
    <location>
        <begin position="219"/>
        <end position="244"/>
    </location>
</feature>
<proteinExistence type="predicted"/>
<evidence type="ECO:0000256" key="3">
    <source>
        <dbReference type="ARBA" id="ARBA00022989"/>
    </source>
</evidence>
<reference evidence="7 8" key="1">
    <citation type="journal article" date="2010" name="Cell Res.">
        <title>Complete genome sequence of the rifamycin SV-producing Amycolatopsis mediterranei U32 revealed its genetic characteristics in phylogeny and metabolism.</title>
        <authorList>
            <person name="Zhao W."/>
            <person name="Zhong Y."/>
            <person name="Yuan H."/>
            <person name="Wang J."/>
            <person name="Zheng H."/>
            <person name="Wang Y."/>
            <person name="Cen X."/>
            <person name="Xu F."/>
            <person name="Bai J."/>
            <person name="Han X."/>
            <person name="Lu G."/>
            <person name="Zhu Y."/>
            <person name="Shao Z."/>
            <person name="Yan H."/>
            <person name="Li C."/>
            <person name="Peng N."/>
            <person name="Zhang Z."/>
            <person name="Zhang Y."/>
            <person name="Lin W."/>
            <person name="Fan Y."/>
            <person name="Qin Z."/>
            <person name="Hu Y."/>
            <person name="Zhu B."/>
            <person name="Wang S."/>
            <person name="Ding X."/>
            <person name="Zhao G.P."/>
        </authorList>
    </citation>
    <scope>NUCLEOTIDE SEQUENCE [LARGE SCALE GENOMIC DNA]</scope>
    <source>
        <strain evidence="8">U-32</strain>
    </source>
</reference>
<feature type="transmembrane region" description="Helical" evidence="5">
    <location>
        <begin position="192"/>
        <end position="213"/>
    </location>
</feature>
<dbReference type="RefSeq" id="WP_013227459.1">
    <property type="nucleotide sequence ID" value="NC_014318.1"/>
</dbReference>
<keyword evidence="3 5" id="KW-1133">Transmembrane helix</keyword>
<dbReference type="PRINTS" id="PR01036">
    <property type="entry name" value="TCRTETB"/>
</dbReference>
<organism evidence="7 8">
    <name type="scientific">Amycolatopsis mediterranei (strain U-32)</name>
    <dbReference type="NCBI Taxonomy" id="749927"/>
    <lineage>
        <taxon>Bacteria</taxon>
        <taxon>Bacillati</taxon>
        <taxon>Actinomycetota</taxon>
        <taxon>Actinomycetes</taxon>
        <taxon>Pseudonocardiales</taxon>
        <taxon>Pseudonocardiaceae</taxon>
        <taxon>Amycolatopsis</taxon>
    </lineage>
</organism>
<evidence type="ECO:0000256" key="1">
    <source>
        <dbReference type="ARBA" id="ARBA00004651"/>
    </source>
</evidence>
<dbReference type="OrthoDB" id="7375466at2"/>
<feature type="transmembrane region" description="Helical" evidence="5">
    <location>
        <begin position="130"/>
        <end position="152"/>
    </location>
</feature>
<feature type="transmembrane region" description="Helical" evidence="5">
    <location>
        <begin position="104"/>
        <end position="123"/>
    </location>
</feature>
<name>A0A0H3D9S6_AMYMU</name>
<evidence type="ECO:0000313" key="7">
    <source>
        <dbReference type="EMBL" id="ADJ47401.1"/>
    </source>
</evidence>
<feature type="transmembrane region" description="Helical" evidence="5">
    <location>
        <begin position="397"/>
        <end position="415"/>
    </location>
</feature>
<dbReference type="Gene3D" id="1.20.1720.10">
    <property type="entry name" value="Multidrug resistance protein D"/>
    <property type="match status" value="1"/>
</dbReference>
<dbReference type="SUPFAM" id="SSF103473">
    <property type="entry name" value="MFS general substrate transporter"/>
    <property type="match status" value="1"/>
</dbReference>
<dbReference type="PANTHER" id="PTHR23501">
    <property type="entry name" value="MAJOR FACILITATOR SUPERFAMILY"/>
    <property type="match status" value="1"/>
</dbReference>
<dbReference type="KEGG" id="amd:AMED_5648"/>
<feature type="transmembrane region" description="Helical" evidence="5">
    <location>
        <begin position="7"/>
        <end position="30"/>
    </location>
</feature>
<dbReference type="InterPro" id="IPR036259">
    <property type="entry name" value="MFS_trans_sf"/>
</dbReference>
<dbReference type="Gene3D" id="1.20.1250.20">
    <property type="entry name" value="MFS general substrate transporter like domains"/>
    <property type="match status" value="1"/>
</dbReference>
<dbReference type="HOGENOM" id="CLU_000960_2_4_11"/>
<feature type="transmembrane region" description="Helical" evidence="5">
    <location>
        <begin position="158"/>
        <end position="180"/>
    </location>
</feature>
<dbReference type="AlphaFoldDB" id="A0A0H3D9S6"/>
<feature type="transmembrane region" description="Helical" evidence="5">
    <location>
        <begin position="42"/>
        <end position="60"/>
    </location>
</feature>
<dbReference type="GO" id="GO:0022857">
    <property type="term" value="F:transmembrane transporter activity"/>
    <property type="evidence" value="ECO:0007669"/>
    <property type="project" value="InterPro"/>
</dbReference>
<dbReference type="eggNOG" id="COG2814">
    <property type="taxonomic scope" value="Bacteria"/>
</dbReference>
<feature type="transmembrane region" description="Helical" evidence="5">
    <location>
        <begin position="72"/>
        <end position="98"/>
    </location>
</feature>
<sequence>MDLRRVLIGLMSAMFTVLISANIVANALPAISTSLRGTPTEYTWVVVAALLTNAVSTPIWGKLSDLYSKKLLVQVTILLFVIGTVAGALAPAMGVLIAGRAVQGLAIGGVFALVQSILASIIPARQRGRYAGYVGGVMALATSIGPLAGGFIVDSPLGWRWCFWACLPLAALALVLLRSAPPLRTEQRHVTIDWVGIGLLTSGMSVLLIWVSFAGKAGFYGWVSPVTALLVGIGLLCLTAFVVVENRAEQPIIPLAILRQRTTVLAVLGSVAVGFSLFGAIPLLSQYLQVARNIPATAAGLLLLPLVVGSFVSSLVSGRLISRDGRWKRYLVAGAIALTAGLAAAGFVDHTSSLWFFGAMAAMVGIGTGMLTQNIPLVVANTVDVRDVGAATSTVQFFRALAGAVTLAVFGSILNSLTAQRIHDGAAVSVAYGDSVGPIFLIAAALGVLALSFLRHQELRQTIHADGTRPAEALARR</sequence>
<evidence type="ECO:0000259" key="6">
    <source>
        <dbReference type="PROSITE" id="PS50850"/>
    </source>
</evidence>
<feature type="transmembrane region" description="Helical" evidence="5">
    <location>
        <begin position="296"/>
        <end position="318"/>
    </location>
</feature>
<dbReference type="PATRIC" id="fig|749927.5.peg.5863"/>